<keyword evidence="2" id="KW-0812">Transmembrane</keyword>
<feature type="region of interest" description="Disordered" evidence="1">
    <location>
        <begin position="671"/>
        <end position="694"/>
    </location>
</feature>
<dbReference type="InterPro" id="IPR011047">
    <property type="entry name" value="Quinoprotein_ADH-like_sf"/>
</dbReference>
<name>A0A8K1CPH1_PYTOL</name>
<keyword evidence="2" id="KW-0472">Membrane</keyword>
<dbReference type="PANTHER" id="PTHR42754">
    <property type="entry name" value="ENDOGLUCANASE"/>
    <property type="match status" value="1"/>
</dbReference>
<dbReference type="AlphaFoldDB" id="A0A8K1CPH1"/>
<evidence type="ECO:0000313" key="4">
    <source>
        <dbReference type="Proteomes" id="UP000794436"/>
    </source>
</evidence>
<feature type="compositionally biased region" description="Acidic residues" evidence="1">
    <location>
        <begin position="641"/>
        <end position="650"/>
    </location>
</feature>
<keyword evidence="2" id="KW-1133">Transmembrane helix</keyword>
<protein>
    <submittedName>
        <fullName evidence="3">Uncharacterized protein</fullName>
    </submittedName>
</protein>
<comment type="caution">
    <text evidence="3">The sequence shown here is derived from an EMBL/GenBank/DDBJ whole genome shotgun (WGS) entry which is preliminary data.</text>
</comment>
<dbReference type="Proteomes" id="UP000794436">
    <property type="component" value="Unassembled WGS sequence"/>
</dbReference>
<proteinExistence type="predicted"/>
<feature type="region of interest" description="Disordered" evidence="1">
    <location>
        <begin position="619"/>
        <end position="655"/>
    </location>
</feature>
<organism evidence="3 4">
    <name type="scientific">Pythium oligandrum</name>
    <name type="common">Mycoparasitic fungus</name>
    <dbReference type="NCBI Taxonomy" id="41045"/>
    <lineage>
        <taxon>Eukaryota</taxon>
        <taxon>Sar</taxon>
        <taxon>Stramenopiles</taxon>
        <taxon>Oomycota</taxon>
        <taxon>Peronosporomycetes</taxon>
        <taxon>Pythiales</taxon>
        <taxon>Pythiaceae</taxon>
        <taxon>Pythium</taxon>
    </lineage>
</organism>
<dbReference type="PANTHER" id="PTHR42754:SF1">
    <property type="entry name" value="LIPOPROTEIN"/>
    <property type="match status" value="1"/>
</dbReference>
<accession>A0A8K1CPH1</accession>
<sequence length="694" mass="75795">MYVTKFHANGALQWQFESHGTLEGVSYCAKGLGTDNKQHIHVTGTTISLDRTDTDVFMLELSPSGDIVDQKTLGTPFDDVALSIQVTFKQEIYLGGYSGGSMTLGQASPQNPCNESTLATCESGFVIKLDSESQVRWTRTLSSGIADRVVDLTVDVDSGAIVVIGETRGSLQRAEPSVLHAGDVFLMRLDSTTGESQWVTQLGAKDPSVPDVCEVRSVRRSESAHPRGHCRVAVRQDEVFLSATTFGLMTTLPAQIQEYARVCEDPVRRRKLIDGVCMQLFAARMSLQNGEVRWIQQIVDRTHTSADAVVVTGTQGSEVVALGLADAGLLSAEYMEQLLVVRFSADGELQWMHEDGFDGEDHAVGMLGTSLSEELLVLGYGSRVKQRSSVNLNTYVRKFNANSGDRVAICQDRIAFVENATRIQQQSTSRVLVRLSVQRDQQHLCVGTSTTATYRAIPSNTMDANAMAVATRDYVPITGLLQFPTDALTSVVAVEILPKDSSFLGTERSASVVQFSVTLEASSADIKVTSPTTTTIYIDLVPVDATVVDTAAANGALWRQLSHIALYGVVGVLLLVLVLGRCVCWRRCLRRAKAFQYKTIQLQRRRSLVKEDAATLMRKRGLTPVGSPRRRTPSPENEVPINDDDDEAETEELRTHLEEIQQLNHALESLLSAHQAAGTSPTRASRSRAQSSAK</sequence>
<gene>
    <name evidence="3" type="ORF">Poli38472_012221</name>
</gene>
<evidence type="ECO:0000256" key="1">
    <source>
        <dbReference type="SAM" id="MobiDB-lite"/>
    </source>
</evidence>
<evidence type="ECO:0000256" key="2">
    <source>
        <dbReference type="SAM" id="Phobius"/>
    </source>
</evidence>
<dbReference type="OrthoDB" id="10541544at2759"/>
<dbReference type="SUPFAM" id="SSF50998">
    <property type="entry name" value="Quinoprotein alcohol dehydrogenase-like"/>
    <property type="match status" value="1"/>
</dbReference>
<reference evidence="3" key="1">
    <citation type="submission" date="2019-03" db="EMBL/GenBank/DDBJ databases">
        <title>Long read genome sequence of the mycoparasitic Pythium oligandrum ATCC 38472 isolated from sugarbeet rhizosphere.</title>
        <authorList>
            <person name="Gaulin E."/>
        </authorList>
    </citation>
    <scope>NUCLEOTIDE SEQUENCE</scope>
    <source>
        <strain evidence="3">ATCC 38472_TT</strain>
    </source>
</reference>
<evidence type="ECO:0000313" key="3">
    <source>
        <dbReference type="EMBL" id="TMW67105.1"/>
    </source>
</evidence>
<feature type="transmembrane region" description="Helical" evidence="2">
    <location>
        <begin position="564"/>
        <end position="584"/>
    </location>
</feature>
<feature type="compositionally biased region" description="Low complexity" evidence="1">
    <location>
        <begin position="676"/>
        <end position="694"/>
    </location>
</feature>
<dbReference type="EMBL" id="SPLM01000006">
    <property type="protein sequence ID" value="TMW67105.1"/>
    <property type="molecule type" value="Genomic_DNA"/>
</dbReference>
<keyword evidence="4" id="KW-1185">Reference proteome</keyword>